<organism evidence="2 3">
    <name type="scientific">Zoogloea oleivorans</name>
    <dbReference type="NCBI Taxonomy" id="1552750"/>
    <lineage>
        <taxon>Bacteria</taxon>
        <taxon>Pseudomonadati</taxon>
        <taxon>Pseudomonadota</taxon>
        <taxon>Betaproteobacteria</taxon>
        <taxon>Rhodocyclales</taxon>
        <taxon>Zoogloeaceae</taxon>
        <taxon>Zoogloea</taxon>
    </lineage>
</organism>
<dbReference type="RefSeq" id="WP_148578659.1">
    <property type="nucleotide sequence ID" value="NZ_SDKK01000007.1"/>
</dbReference>
<dbReference type="AlphaFoldDB" id="A0A6C2D054"/>
<feature type="region of interest" description="Disordered" evidence="1">
    <location>
        <begin position="1"/>
        <end position="20"/>
    </location>
</feature>
<protein>
    <submittedName>
        <fullName evidence="2">Uncharacterized protein</fullName>
    </submittedName>
</protein>
<reference evidence="2 3" key="1">
    <citation type="submission" date="2019-01" db="EMBL/GenBank/DDBJ databases">
        <title>Zoogloea oleivorans genome sequencing and assembly.</title>
        <authorList>
            <person name="Tancsics A."/>
            <person name="Farkas M."/>
            <person name="Kriszt B."/>
            <person name="Maroti G."/>
            <person name="Horvath B."/>
        </authorList>
    </citation>
    <scope>NUCLEOTIDE SEQUENCE [LARGE SCALE GENOMIC DNA]</scope>
    <source>
        <strain evidence="2 3">Buc</strain>
    </source>
</reference>
<evidence type="ECO:0000313" key="3">
    <source>
        <dbReference type="Proteomes" id="UP000389128"/>
    </source>
</evidence>
<evidence type="ECO:0000256" key="1">
    <source>
        <dbReference type="SAM" id="MobiDB-lite"/>
    </source>
</evidence>
<dbReference type="EMBL" id="SDKK01000007">
    <property type="protein sequence ID" value="TYC59637.1"/>
    <property type="molecule type" value="Genomic_DNA"/>
</dbReference>
<feature type="compositionally biased region" description="Polar residues" evidence="1">
    <location>
        <begin position="1"/>
        <end position="11"/>
    </location>
</feature>
<comment type="caution">
    <text evidence="2">The sequence shown here is derived from an EMBL/GenBank/DDBJ whole genome shotgun (WGS) entry which is preliminary data.</text>
</comment>
<evidence type="ECO:0000313" key="2">
    <source>
        <dbReference type="EMBL" id="TYC59637.1"/>
    </source>
</evidence>
<dbReference type="Proteomes" id="UP000389128">
    <property type="component" value="Unassembled WGS sequence"/>
</dbReference>
<keyword evidence="3" id="KW-1185">Reference proteome</keyword>
<gene>
    <name evidence="2" type="ORF">ETQ85_08705</name>
</gene>
<name>A0A6C2D054_9RHOO</name>
<accession>A0A6C2D054</accession>
<proteinExistence type="predicted"/>
<sequence length="95" mass="11034">MQQPTPRTTIENQHRQAHHAGPSLLEQWHWRMICLDQAHRPLAGLERLTAGRPEWRPVMCVLIQQLARADMGPGEQFYEVPYSERRPAGGRREAK</sequence>